<protein>
    <submittedName>
        <fullName evidence="3">Uncharacterized protein</fullName>
    </submittedName>
</protein>
<comment type="caution">
    <text evidence="3">The sequence shown here is derived from an EMBL/GenBank/DDBJ whole genome shotgun (WGS) entry which is preliminary data.</text>
</comment>
<sequence length="380" mass="42062">MVVPSTLRGRQRLDPDAQVHSRLSAWFHGHSVIGDDRSRASRASKFQRSRGRSTSRDRSTNLTNVSGLRSPSSTRSIIDPTSSPIIGSDPGGSGFLDRIHREEAPRIGGTRYDDENMTGVTGDSRTRTRLALSRPRRKAANTPRRRCFPSFKNDKVKRKAIGCLVSGVLLGITLTTYLALAISNHGNGDTFHAILIMLILIITIIFCHYLIRLCMLSVRSKRRDLSGELVDQSRAGAIARPREPIRVILARDEELGLHDSNAVEEDKEIAIPPPPPPAYGLWRCSVRADPNLIHWQRVEQPAIPEEAPSLMPDRGSMTRPPSYRSDHQGIQPVPVVAPPPKASTRSSRDSWRTYVGSMGAEAHSPTYSGVVGEVRSSRFY</sequence>
<dbReference type="AlphaFoldDB" id="A0A8H3F4V6"/>
<feature type="transmembrane region" description="Helical" evidence="2">
    <location>
        <begin position="160"/>
        <end position="179"/>
    </location>
</feature>
<organism evidence="3 4">
    <name type="scientific">Heterodermia speciosa</name>
    <dbReference type="NCBI Taxonomy" id="116794"/>
    <lineage>
        <taxon>Eukaryota</taxon>
        <taxon>Fungi</taxon>
        <taxon>Dikarya</taxon>
        <taxon>Ascomycota</taxon>
        <taxon>Pezizomycotina</taxon>
        <taxon>Lecanoromycetes</taxon>
        <taxon>OSLEUM clade</taxon>
        <taxon>Lecanoromycetidae</taxon>
        <taxon>Caliciales</taxon>
        <taxon>Physciaceae</taxon>
        <taxon>Heterodermia</taxon>
    </lineage>
</organism>
<feature type="compositionally biased region" description="Low complexity" evidence="1">
    <location>
        <begin position="69"/>
        <end position="88"/>
    </location>
</feature>
<proteinExistence type="predicted"/>
<feature type="region of interest" description="Disordered" evidence="1">
    <location>
        <begin position="36"/>
        <end position="96"/>
    </location>
</feature>
<dbReference type="EMBL" id="CAJPDS010000022">
    <property type="protein sequence ID" value="CAF9918567.1"/>
    <property type="molecule type" value="Genomic_DNA"/>
</dbReference>
<name>A0A8H3F4V6_9LECA</name>
<dbReference type="OrthoDB" id="5417811at2759"/>
<keyword evidence="2" id="KW-1133">Transmembrane helix</keyword>
<feature type="compositionally biased region" description="Basic residues" evidence="1">
    <location>
        <begin position="40"/>
        <end position="53"/>
    </location>
</feature>
<reference evidence="3" key="1">
    <citation type="submission" date="2021-03" db="EMBL/GenBank/DDBJ databases">
        <authorList>
            <person name="Tagirdzhanova G."/>
        </authorList>
    </citation>
    <scope>NUCLEOTIDE SEQUENCE</scope>
</reference>
<keyword evidence="2" id="KW-0472">Membrane</keyword>
<accession>A0A8H3F4V6</accession>
<feature type="transmembrane region" description="Helical" evidence="2">
    <location>
        <begin position="191"/>
        <end position="211"/>
    </location>
</feature>
<keyword evidence="2" id="KW-0812">Transmembrane</keyword>
<gene>
    <name evidence="3" type="ORF">HETSPECPRED_003795</name>
</gene>
<evidence type="ECO:0000256" key="1">
    <source>
        <dbReference type="SAM" id="MobiDB-lite"/>
    </source>
</evidence>
<evidence type="ECO:0000256" key="2">
    <source>
        <dbReference type="SAM" id="Phobius"/>
    </source>
</evidence>
<dbReference type="Proteomes" id="UP000664521">
    <property type="component" value="Unassembled WGS sequence"/>
</dbReference>
<feature type="region of interest" description="Disordered" evidence="1">
    <location>
        <begin position="306"/>
        <end position="349"/>
    </location>
</feature>
<evidence type="ECO:0000313" key="3">
    <source>
        <dbReference type="EMBL" id="CAF9918567.1"/>
    </source>
</evidence>
<evidence type="ECO:0000313" key="4">
    <source>
        <dbReference type="Proteomes" id="UP000664521"/>
    </source>
</evidence>
<keyword evidence="4" id="KW-1185">Reference proteome</keyword>